<keyword evidence="3" id="KW-1185">Reference proteome</keyword>
<dbReference type="Proteomes" id="UP000736335">
    <property type="component" value="Unassembled WGS sequence"/>
</dbReference>
<reference evidence="2" key="2">
    <citation type="submission" date="2020-11" db="EMBL/GenBank/DDBJ databases">
        <authorList>
            <consortium name="DOE Joint Genome Institute"/>
            <person name="Kuo A."/>
            <person name="Miyauchi S."/>
            <person name="Kiss E."/>
            <person name="Drula E."/>
            <person name="Kohler A."/>
            <person name="Sanchez-Garcia M."/>
            <person name="Andreopoulos B."/>
            <person name="Barry K.W."/>
            <person name="Bonito G."/>
            <person name="Buee M."/>
            <person name="Carver A."/>
            <person name="Chen C."/>
            <person name="Cichocki N."/>
            <person name="Clum A."/>
            <person name="Culley D."/>
            <person name="Crous P.W."/>
            <person name="Fauchery L."/>
            <person name="Girlanda M."/>
            <person name="Hayes R."/>
            <person name="Keri Z."/>
            <person name="Labutti K."/>
            <person name="Lipzen A."/>
            <person name="Lombard V."/>
            <person name="Magnuson J."/>
            <person name="Maillard F."/>
            <person name="Morin E."/>
            <person name="Murat C."/>
            <person name="Nolan M."/>
            <person name="Ohm R."/>
            <person name="Pangilinan J."/>
            <person name="Pereira M."/>
            <person name="Perotto S."/>
            <person name="Peter M."/>
            <person name="Riley R."/>
            <person name="Sitrit Y."/>
            <person name="Stielow B."/>
            <person name="Szollosi G."/>
            <person name="Zifcakova L."/>
            <person name="Stursova M."/>
            <person name="Spatafora J.W."/>
            <person name="Tedersoo L."/>
            <person name="Vaario L.-M."/>
            <person name="Yamada A."/>
            <person name="Yan M."/>
            <person name="Wang P."/>
            <person name="Xu J."/>
            <person name="Bruns T."/>
            <person name="Baldrian P."/>
            <person name="Vilgalys R."/>
            <person name="Henrissat B."/>
            <person name="Grigoriev I.V."/>
            <person name="Hibbett D."/>
            <person name="Nagy L.G."/>
            <person name="Martin F.M."/>
        </authorList>
    </citation>
    <scope>NUCLEOTIDE SEQUENCE</scope>
    <source>
        <strain evidence="2">UH-Tt-Lm1</strain>
    </source>
</reference>
<evidence type="ECO:0000259" key="1">
    <source>
        <dbReference type="PROSITE" id="PS50181"/>
    </source>
</evidence>
<sequence length="135" mass="15385">MEEHPVAELSLSQLVYALEGRLNVIMMGRPCPDPILHWPVNAQAVVYLDKTSLAPINCLPPEILALIPTFRESEKVLINATAVCKYWRRTLVSTPSLWNKIVYLGRNITNPYAYFQRSRSPFTYAHMPPNSLFPT</sequence>
<dbReference type="EMBL" id="WIUZ02000012">
    <property type="protein sequence ID" value="KAF9782264.1"/>
    <property type="molecule type" value="Genomic_DNA"/>
</dbReference>
<comment type="caution">
    <text evidence="2">The sequence shown here is derived from an EMBL/GenBank/DDBJ whole genome shotgun (WGS) entry which is preliminary data.</text>
</comment>
<dbReference type="InterPro" id="IPR001810">
    <property type="entry name" value="F-box_dom"/>
</dbReference>
<gene>
    <name evidence="2" type="ORF">BJ322DRAFT_207313</name>
</gene>
<dbReference type="PROSITE" id="PS50181">
    <property type="entry name" value="FBOX"/>
    <property type="match status" value="1"/>
</dbReference>
<dbReference type="Pfam" id="PF12937">
    <property type="entry name" value="F-box-like"/>
    <property type="match status" value="1"/>
</dbReference>
<name>A0A9P6L3X1_9AGAM</name>
<accession>A0A9P6L3X1</accession>
<evidence type="ECO:0000313" key="3">
    <source>
        <dbReference type="Proteomes" id="UP000736335"/>
    </source>
</evidence>
<evidence type="ECO:0000313" key="2">
    <source>
        <dbReference type="EMBL" id="KAF9782264.1"/>
    </source>
</evidence>
<organism evidence="2 3">
    <name type="scientific">Thelephora terrestris</name>
    <dbReference type="NCBI Taxonomy" id="56493"/>
    <lineage>
        <taxon>Eukaryota</taxon>
        <taxon>Fungi</taxon>
        <taxon>Dikarya</taxon>
        <taxon>Basidiomycota</taxon>
        <taxon>Agaricomycotina</taxon>
        <taxon>Agaricomycetes</taxon>
        <taxon>Thelephorales</taxon>
        <taxon>Thelephoraceae</taxon>
        <taxon>Thelephora</taxon>
    </lineage>
</organism>
<dbReference type="OrthoDB" id="3365698at2759"/>
<proteinExistence type="predicted"/>
<dbReference type="Gene3D" id="1.20.1280.50">
    <property type="match status" value="1"/>
</dbReference>
<protein>
    <recommendedName>
        <fullName evidence="1">F-box domain-containing protein</fullName>
    </recommendedName>
</protein>
<dbReference type="InterPro" id="IPR036047">
    <property type="entry name" value="F-box-like_dom_sf"/>
</dbReference>
<dbReference type="SUPFAM" id="SSF81383">
    <property type="entry name" value="F-box domain"/>
    <property type="match status" value="1"/>
</dbReference>
<feature type="domain" description="F-box" evidence="1">
    <location>
        <begin position="53"/>
        <end position="101"/>
    </location>
</feature>
<reference evidence="2" key="1">
    <citation type="journal article" date="2020" name="Nat. Commun.">
        <title>Large-scale genome sequencing of mycorrhizal fungi provides insights into the early evolution of symbiotic traits.</title>
        <authorList>
            <person name="Miyauchi S."/>
            <person name="Kiss E."/>
            <person name="Kuo A."/>
            <person name="Drula E."/>
            <person name="Kohler A."/>
            <person name="Sanchez-Garcia M."/>
            <person name="Morin E."/>
            <person name="Andreopoulos B."/>
            <person name="Barry K.W."/>
            <person name="Bonito G."/>
            <person name="Buee M."/>
            <person name="Carver A."/>
            <person name="Chen C."/>
            <person name="Cichocki N."/>
            <person name="Clum A."/>
            <person name="Culley D."/>
            <person name="Crous P.W."/>
            <person name="Fauchery L."/>
            <person name="Girlanda M."/>
            <person name="Hayes R.D."/>
            <person name="Keri Z."/>
            <person name="LaButti K."/>
            <person name="Lipzen A."/>
            <person name="Lombard V."/>
            <person name="Magnuson J."/>
            <person name="Maillard F."/>
            <person name="Murat C."/>
            <person name="Nolan M."/>
            <person name="Ohm R.A."/>
            <person name="Pangilinan J."/>
            <person name="Pereira M.F."/>
            <person name="Perotto S."/>
            <person name="Peter M."/>
            <person name="Pfister S."/>
            <person name="Riley R."/>
            <person name="Sitrit Y."/>
            <person name="Stielow J.B."/>
            <person name="Szollosi G."/>
            <person name="Zifcakova L."/>
            <person name="Stursova M."/>
            <person name="Spatafora J.W."/>
            <person name="Tedersoo L."/>
            <person name="Vaario L.M."/>
            <person name="Yamada A."/>
            <person name="Yan M."/>
            <person name="Wang P."/>
            <person name="Xu J."/>
            <person name="Bruns T."/>
            <person name="Baldrian P."/>
            <person name="Vilgalys R."/>
            <person name="Dunand C."/>
            <person name="Henrissat B."/>
            <person name="Grigoriev I.V."/>
            <person name="Hibbett D."/>
            <person name="Nagy L.G."/>
            <person name="Martin F.M."/>
        </authorList>
    </citation>
    <scope>NUCLEOTIDE SEQUENCE</scope>
    <source>
        <strain evidence="2">UH-Tt-Lm1</strain>
    </source>
</reference>
<dbReference type="AlphaFoldDB" id="A0A9P6L3X1"/>